<dbReference type="AlphaFoldDB" id="A0A1N7K0U3"/>
<sequence>MLLLIKKDLVIHKLSWLIYFGMLVFFMLMNKDIIFVIALMTAIVTMNAFHYDEQANGHKLWNSLPFTRKEIVSARYVSLLVITAICTILVFAVDKVLHDKWAFLLWEEWMGSFVLMMVLAGIFFPLIYKLSERKTIFTFVILYILCTLAGVYGFYYSYMYLTNNTSVIQTMGTGLFWSLLVAGALVWYFISWGFSIKIYKAKELT</sequence>
<feature type="transmembrane region" description="Helical" evidence="1">
    <location>
        <begin position="109"/>
        <end position="128"/>
    </location>
</feature>
<evidence type="ECO:0000313" key="3">
    <source>
        <dbReference type="Proteomes" id="UP000186795"/>
    </source>
</evidence>
<dbReference type="OrthoDB" id="1913432at2"/>
<proteinExistence type="predicted"/>
<feature type="transmembrane region" description="Helical" evidence="1">
    <location>
        <begin position="33"/>
        <end position="51"/>
    </location>
</feature>
<keyword evidence="1" id="KW-0812">Transmembrane</keyword>
<keyword evidence="3" id="KW-1185">Reference proteome</keyword>
<gene>
    <name evidence="2" type="ORF">SAMN05421790_102389</name>
</gene>
<feature type="transmembrane region" description="Helical" evidence="1">
    <location>
        <begin position="72"/>
        <end position="93"/>
    </location>
</feature>
<dbReference type="Pfam" id="PF13346">
    <property type="entry name" value="ABC2_membrane_5"/>
    <property type="match status" value="1"/>
</dbReference>
<dbReference type="InterPro" id="IPR025699">
    <property type="entry name" value="ABC2_memb-like"/>
</dbReference>
<name>A0A1N7K0U3_9BACL</name>
<dbReference type="RefSeq" id="WP_009710258.1">
    <property type="nucleotide sequence ID" value="NZ_CP048103.1"/>
</dbReference>
<evidence type="ECO:0000313" key="2">
    <source>
        <dbReference type="EMBL" id="SIS55209.1"/>
    </source>
</evidence>
<keyword evidence="1" id="KW-1133">Transmembrane helix</keyword>
<dbReference type="Proteomes" id="UP000186795">
    <property type="component" value="Unassembled WGS sequence"/>
</dbReference>
<dbReference type="EMBL" id="FTOD01000002">
    <property type="protein sequence ID" value="SIS55209.1"/>
    <property type="molecule type" value="Genomic_DNA"/>
</dbReference>
<accession>A0A1N7K0U3</accession>
<dbReference type="PANTHER" id="PTHR41309">
    <property type="entry name" value="MEMBRANE PROTEIN-RELATED"/>
    <property type="match status" value="1"/>
</dbReference>
<feature type="transmembrane region" description="Helical" evidence="1">
    <location>
        <begin position="135"/>
        <end position="155"/>
    </location>
</feature>
<reference evidence="3" key="1">
    <citation type="submission" date="2017-01" db="EMBL/GenBank/DDBJ databases">
        <authorList>
            <person name="Varghese N."/>
            <person name="Submissions S."/>
        </authorList>
    </citation>
    <scope>NUCLEOTIDE SEQUENCE [LARGE SCALE GENOMIC DNA]</scope>
    <source>
        <strain evidence="3">DSM 45196</strain>
    </source>
</reference>
<organism evidence="2 3">
    <name type="scientific">Kroppenstedtia eburnea</name>
    <dbReference type="NCBI Taxonomy" id="714067"/>
    <lineage>
        <taxon>Bacteria</taxon>
        <taxon>Bacillati</taxon>
        <taxon>Bacillota</taxon>
        <taxon>Bacilli</taxon>
        <taxon>Bacillales</taxon>
        <taxon>Thermoactinomycetaceae</taxon>
        <taxon>Kroppenstedtia</taxon>
    </lineage>
</organism>
<keyword evidence="1" id="KW-0472">Membrane</keyword>
<feature type="transmembrane region" description="Helical" evidence="1">
    <location>
        <begin position="9"/>
        <end position="27"/>
    </location>
</feature>
<dbReference type="PANTHER" id="PTHR41309:SF2">
    <property type="entry name" value="MEMBRANE PROTEIN"/>
    <property type="match status" value="1"/>
</dbReference>
<feature type="transmembrane region" description="Helical" evidence="1">
    <location>
        <begin position="175"/>
        <end position="194"/>
    </location>
</feature>
<protein>
    <submittedName>
        <fullName evidence="2">ABC-2 family transporter protein</fullName>
    </submittedName>
</protein>
<evidence type="ECO:0000256" key="1">
    <source>
        <dbReference type="SAM" id="Phobius"/>
    </source>
</evidence>